<dbReference type="InterPro" id="IPR019775">
    <property type="entry name" value="WD40_repeat_CS"/>
</dbReference>
<evidence type="ECO:0000256" key="1">
    <source>
        <dbReference type="ARBA" id="ARBA00004496"/>
    </source>
</evidence>
<dbReference type="InParanoid" id="B3RRX6"/>
<evidence type="ECO:0000256" key="2">
    <source>
        <dbReference type="ARBA" id="ARBA00022490"/>
    </source>
</evidence>
<name>B3RRX6_TRIAD</name>
<feature type="repeat" description="WD" evidence="7">
    <location>
        <begin position="275"/>
        <end position="316"/>
    </location>
</feature>
<dbReference type="PROSITE" id="PS50082">
    <property type="entry name" value="WD_REPEATS_2"/>
    <property type="match status" value="5"/>
</dbReference>
<dbReference type="CDD" id="cd00200">
    <property type="entry name" value="WD40"/>
    <property type="match status" value="1"/>
</dbReference>
<feature type="region of interest" description="Disordered" evidence="8">
    <location>
        <begin position="1"/>
        <end position="37"/>
    </location>
</feature>
<dbReference type="PhylomeDB" id="B3RRX6"/>
<keyword evidence="10" id="KW-1185">Reference proteome</keyword>
<dbReference type="InterPro" id="IPR011047">
    <property type="entry name" value="Quinoprotein_ADH-like_sf"/>
</dbReference>
<dbReference type="eggNOG" id="KOG0296">
    <property type="taxonomic scope" value="Eukaryota"/>
</dbReference>
<dbReference type="FunFam" id="2.130.10.10:FF:000074">
    <property type="entry name" value="Angio-associated migratory cell protein-like protein"/>
    <property type="match status" value="1"/>
</dbReference>
<comment type="subcellular location">
    <subcellularLocation>
        <location evidence="1">Cytoplasm</location>
    </subcellularLocation>
</comment>
<dbReference type="RefSeq" id="XP_002110421.1">
    <property type="nucleotide sequence ID" value="XM_002110385.1"/>
</dbReference>
<evidence type="ECO:0000313" key="10">
    <source>
        <dbReference type="Proteomes" id="UP000009022"/>
    </source>
</evidence>
<dbReference type="CTD" id="6751636"/>
<dbReference type="SUPFAM" id="SSF50998">
    <property type="entry name" value="Quinoprotein alcohol dehydrogenase-like"/>
    <property type="match status" value="1"/>
</dbReference>
<evidence type="ECO:0000256" key="8">
    <source>
        <dbReference type="SAM" id="MobiDB-lite"/>
    </source>
</evidence>
<feature type="repeat" description="WD" evidence="7">
    <location>
        <begin position="218"/>
        <end position="259"/>
    </location>
</feature>
<dbReference type="KEGG" id="tad:TRIADDRAFT_54401"/>
<dbReference type="FunCoup" id="B3RRX6">
    <property type="interactions" value="1948"/>
</dbReference>
<dbReference type="InterPro" id="IPR051179">
    <property type="entry name" value="WD_repeat_multifunction"/>
</dbReference>
<dbReference type="Gene3D" id="2.130.10.10">
    <property type="entry name" value="YVTN repeat-like/Quinoprotein amine dehydrogenase"/>
    <property type="match status" value="1"/>
</dbReference>
<dbReference type="STRING" id="10228.B3RRX6"/>
<feature type="compositionally biased region" description="Acidic residues" evidence="8">
    <location>
        <begin position="10"/>
        <end position="30"/>
    </location>
</feature>
<proteinExistence type="predicted"/>
<keyword evidence="2" id="KW-0963">Cytoplasm</keyword>
<dbReference type="PROSITE" id="PS50294">
    <property type="entry name" value="WD_REPEATS_REGION"/>
    <property type="match status" value="3"/>
</dbReference>
<evidence type="ECO:0000256" key="6">
    <source>
        <dbReference type="ARBA" id="ARBA00072425"/>
    </source>
</evidence>
<evidence type="ECO:0000256" key="3">
    <source>
        <dbReference type="ARBA" id="ARBA00022574"/>
    </source>
</evidence>
<dbReference type="OMA" id="SIWDYSK"/>
<accession>B3RRX6</accession>
<dbReference type="PANTHER" id="PTHR19857:SF8">
    <property type="entry name" value="ANGIO-ASSOCIATED MIGRATORY CELL PROTEIN"/>
    <property type="match status" value="1"/>
</dbReference>
<dbReference type="AlphaFoldDB" id="B3RRX6"/>
<dbReference type="GeneID" id="6751636"/>
<evidence type="ECO:0000256" key="7">
    <source>
        <dbReference type="PROSITE-ProRule" id="PRU00221"/>
    </source>
</evidence>
<evidence type="ECO:0000313" key="9">
    <source>
        <dbReference type="EMBL" id="EDV26425.1"/>
    </source>
</evidence>
<sequence>MTENGYEVVDVNDGDAAAESEDDMNDEEFAEGAMGPSDDEEIQAYSRSYRQHQGSVFSVAIDPANGNLALTGGEDDVAYLWSLENGNILLECKGHKDSVTCVSFSSNSKYFATGDMSGIVKVWEVEKKQEIFSAECSDIEWMEWHSNYPVLLAGAIDGNVWMWQIPTGLCKMCQSHGSKSTCGKVFNDGNRACFGYEDGSIKIVDLRTLSTLYHISGNTGHSDAVTSIDIYSDGILIATSSLDGSIKVINSANGRVVLTHAASWPDNSNNDNNTNTEAEKSVEAISFSKLQTLLASASLNGDLAIWDLPTQRLRHRCKHEGGVSKLLWNPAKPLLYTGGLNGNILVWDGLNGECLKVWHGHYDEILDLAISGYVTLSKVFII</sequence>
<dbReference type="HOGENOM" id="CLU_000288_57_9_1"/>
<protein>
    <recommendedName>
        <fullName evidence="6">Angio-associated migratory cell protein</fullName>
    </recommendedName>
</protein>
<dbReference type="PANTHER" id="PTHR19857">
    <property type="entry name" value="MITOCHONDRIAL DIVISION PROTEIN 1-RELATED"/>
    <property type="match status" value="1"/>
</dbReference>
<keyword evidence="3 7" id="KW-0853">WD repeat</keyword>
<dbReference type="OrthoDB" id="10261640at2759"/>
<feature type="repeat" description="WD" evidence="7">
    <location>
        <begin position="92"/>
        <end position="133"/>
    </location>
</feature>
<feature type="repeat" description="WD" evidence="7">
    <location>
        <begin position="316"/>
        <end position="357"/>
    </location>
</feature>
<dbReference type="GO" id="GO:0005737">
    <property type="term" value="C:cytoplasm"/>
    <property type="evidence" value="ECO:0007669"/>
    <property type="project" value="UniProtKB-SubCell"/>
</dbReference>
<dbReference type="InterPro" id="IPR015943">
    <property type="entry name" value="WD40/YVTN_repeat-like_dom_sf"/>
</dbReference>
<dbReference type="PROSITE" id="PS00678">
    <property type="entry name" value="WD_REPEATS_1"/>
    <property type="match status" value="1"/>
</dbReference>
<evidence type="ECO:0000256" key="5">
    <source>
        <dbReference type="ARBA" id="ARBA00059273"/>
    </source>
</evidence>
<keyword evidence="4" id="KW-0677">Repeat</keyword>
<comment type="function">
    <text evidence="5">Plays a role in angiogenesis and cell migration. In smooth muscle cell migration, may act through the RhoA pathway.</text>
</comment>
<reference evidence="9 10" key="1">
    <citation type="journal article" date="2008" name="Nature">
        <title>The Trichoplax genome and the nature of placozoans.</title>
        <authorList>
            <person name="Srivastava M."/>
            <person name="Begovic E."/>
            <person name="Chapman J."/>
            <person name="Putnam N.H."/>
            <person name="Hellsten U."/>
            <person name="Kawashima T."/>
            <person name="Kuo A."/>
            <person name="Mitros T."/>
            <person name="Salamov A."/>
            <person name="Carpenter M.L."/>
            <person name="Signorovitch A.Y."/>
            <person name="Moreno M.A."/>
            <person name="Kamm K."/>
            <person name="Grimwood J."/>
            <person name="Schmutz J."/>
            <person name="Shapiro H."/>
            <person name="Grigoriev I.V."/>
            <person name="Buss L.W."/>
            <person name="Schierwater B."/>
            <person name="Dellaporta S.L."/>
            <person name="Rokhsar D.S."/>
        </authorList>
    </citation>
    <scope>NUCLEOTIDE SEQUENCE [LARGE SCALE GENOMIC DNA]</scope>
    <source>
        <strain evidence="9 10">Grell-BS-1999</strain>
    </source>
</reference>
<dbReference type="SMART" id="SM00320">
    <property type="entry name" value="WD40"/>
    <property type="match status" value="7"/>
</dbReference>
<gene>
    <name evidence="9" type="ORF">TRIADDRAFT_54401</name>
</gene>
<dbReference type="InterPro" id="IPR001680">
    <property type="entry name" value="WD40_rpt"/>
</dbReference>
<organism evidence="9 10">
    <name type="scientific">Trichoplax adhaerens</name>
    <name type="common">Trichoplax reptans</name>
    <dbReference type="NCBI Taxonomy" id="10228"/>
    <lineage>
        <taxon>Eukaryota</taxon>
        <taxon>Metazoa</taxon>
        <taxon>Placozoa</taxon>
        <taxon>Uniplacotomia</taxon>
        <taxon>Trichoplacea</taxon>
        <taxon>Trichoplacidae</taxon>
        <taxon>Trichoplax</taxon>
    </lineage>
</organism>
<feature type="repeat" description="WD" evidence="7">
    <location>
        <begin position="49"/>
        <end position="91"/>
    </location>
</feature>
<dbReference type="EMBL" id="DS985243">
    <property type="protein sequence ID" value="EDV26425.1"/>
    <property type="molecule type" value="Genomic_DNA"/>
</dbReference>
<dbReference type="Pfam" id="PF00400">
    <property type="entry name" value="WD40"/>
    <property type="match status" value="5"/>
</dbReference>
<evidence type="ECO:0000256" key="4">
    <source>
        <dbReference type="ARBA" id="ARBA00022737"/>
    </source>
</evidence>
<dbReference type="Proteomes" id="UP000009022">
    <property type="component" value="Unassembled WGS sequence"/>
</dbReference>